<dbReference type="AlphaFoldDB" id="A0A158P538"/>
<evidence type="ECO:0000313" key="2">
    <source>
        <dbReference type="Proteomes" id="UP000015104"/>
    </source>
</evidence>
<reference evidence="1" key="2">
    <citation type="submission" date="2016-04" db="UniProtKB">
        <authorList>
            <consortium name="EnsemblMetazoa"/>
        </authorList>
    </citation>
    <scope>IDENTIFICATION</scope>
</reference>
<dbReference type="EMBL" id="CAEY01000175">
    <property type="status" value="NOT_ANNOTATED_CDS"/>
    <property type="molecule type" value="Genomic_DNA"/>
</dbReference>
<reference evidence="2" key="1">
    <citation type="submission" date="2011-08" db="EMBL/GenBank/DDBJ databases">
        <authorList>
            <person name="Rombauts S."/>
        </authorList>
    </citation>
    <scope>NUCLEOTIDE SEQUENCE</scope>
    <source>
        <strain evidence="2">London</strain>
    </source>
</reference>
<accession>A0A158P538</accession>
<name>A0A158P538_TETUR</name>
<sequence>MELKANAPTKEDEIACTRHDQATVKKQHTQVNGFIYNDDHCIVGKHPDCWICSSDINEVG</sequence>
<dbReference type="Proteomes" id="UP000015104">
    <property type="component" value="Unassembled WGS sequence"/>
</dbReference>
<proteinExistence type="predicted"/>
<keyword evidence="2" id="KW-1185">Reference proteome</keyword>
<dbReference type="EnsemblMetazoa" id="tetur13g03120.1">
    <property type="protein sequence ID" value="tetur13g03120.1"/>
    <property type="gene ID" value="tetur13g03120"/>
</dbReference>
<protein>
    <submittedName>
        <fullName evidence="1">Uncharacterized protein</fullName>
    </submittedName>
</protein>
<organism evidence="1 2">
    <name type="scientific">Tetranychus urticae</name>
    <name type="common">Two-spotted spider mite</name>
    <dbReference type="NCBI Taxonomy" id="32264"/>
    <lineage>
        <taxon>Eukaryota</taxon>
        <taxon>Metazoa</taxon>
        <taxon>Ecdysozoa</taxon>
        <taxon>Arthropoda</taxon>
        <taxon>Chelicerata</taxon>
        <taxon>Arachnida</taxon>
        <taxon>Acari</taxon>
        <taxon>Acariformes</taxon>
        <taxon>Trombidiformes</taxon>
        <taxon>Prostigmata</taxon>
        <taxon>Eleutherengona</taxon>
        <taxon>Raphignathae</taxon>
        <taxon>Tetranychoidea</taxon>
        <taxon>Tetranychidae</taxon>
        <taxon>Tetranychus</taxon>
    </lineage>
</organism>
<evidence type="ECO:0000313" key="1">
    <source>
        <dbReference type="EnsemblMetazoa" id="tetur13g03120.1"/>
    </source>
</evidence>